<keyword evidence="1" id="KW-1133">Transmembrane helix</keyword>
<dbReference type="Pfam" id="PF13477">
    <property type="entry name" value="Glyco_trans_4_2"/>
    <property type="match status" value="1"/>
</dbReference>
<feature type="transmembrane region" description="Helical" evidence="1">
    <location>
        <begin position="116"/>
        <end position="137"/>
    </location>
</feature>
<protein>
    <submittedName>
        <fullName evidence="4">Glycosyltransferase family 4 protein</fullName>
    </submittedName>
</protein>
<feature type="domain" description="Glycosyl transferase family 1" evidence="2">
    <location>
        <begin position="199"/>
        <end position="357"/>
    </location>
</feature>
<reference evidence="4" key="1">
    <citation type="submission" date="2024-01" db="EMBL/GenBank/DDBJ databases">
        <title>Sequencing the genomes of a sandfly, Sergentomyia squamirostris, and its two endosymbionts.</title>
        <authorList>
            <person name="Itokawa K."/>
            <person name="Sanjoba C."/>
        </authorList>
    </citation>
    <scope>NUCLEOTIDE SEQUENCE</scope>
    <source>
        <strain evidence="4">RiSSQ</strain>
    </source>
</reference>
<evidence type="ECO:0000313" key="4">
    <source>
        <dbReference type="EMBL" id="BFD45997.1"/>
    </source>
</evidence>
<evidence type="ECO:0000259" key="2">
    <source>
        <dbReference type="Pfam" id="PF00534"/>
    </source>
</evidence>
<dbReference type="PANTHER" id="PTHR12526:SF638">
    <property type="entry name" value="SPORE COAT PROTEIN SA"/>
    <property type="match status" value="1"/>
</dbReference>
<keyword evidence="1" id="KW-0472">Membrane</keyword>
<organism evidence="4">
    <name type="scientific">Candidatus Tisiphia endosymbiont of Sergentomyia squamirostris</name>
    <dbReference type="NCBI Taxonomy" id="3113639"/>
    <lineage>
        <taxon>Bacteria</taxon>
        <taxon>Pseudomonadati</taxon>
        <taxon>Pseudomonadota</taxon>
        <taxon>Alphaproteobacteria</taxon>
        <taxon>Rickettsiales</taxon>
        <taxon>Rickettsiaceae</taxon>
        <taxon>Rickettsieae</taxon>
        <taxon>Candidatus Tisiphia</taxon>
    </lineage>
</organism>
<name>A0AAT9G851_9RICK</name>
<dbReference type="AlphaFoldDB" id="A0AAT9G851"/>
<keyword evidence="1" id="KW-0812">Transmembrane</keyword>
<sequence length="378" mass="42853">MKKIIIFTNTDWHFYAHLLPIALTAKMQGYEVKVLTNISEFKDKIEQHGLQVIPISIKRGSINPFTDLLLLIKLISILNKEKPDILHNFTIKPIFYGSISAFLGNICSKKKGLPQIINTFVGMGLIFISSNFLLILVRSIIVRIISIIGYYKSMLFVVQNDDDLALLVKLAIAPKNLIVKQCSVGIETEKFPFLLEPLGSKIVVALVARMIIDKGIYEFIYAAKILKQKGINAEFWLVGEPDKDNKQSIAQSILEDYQNLGYIKYLGYQKNIEEIWKKAHIAVLPSYREGLSRSLLEAGAYGRAIITTDAPGGRELVQDQINGLLVKPQNTEDLARAMELLITMPLLRKHLGKKIRQDILEKYDCQLISEKMVNFYIN</sequence>
<dbReference type="Gene3D" id="3.40.50.2000">
    <property type="entry name" value="Glycogen Phosphorylase B"/>
    <property type="match status" value="2"/>
</dbReference>
<evidence type="ECO:0000259" key="3">
    <source>
        <dbReference type="Pfam" id="PF13477"/>
    </source>
</evidence>
<dbReference type="Pfam" id="PF00534">
    <property type="entry name" value="Glycos_transf_1"/>
    <property type="match status" value="1"/>
</dbReference>
<proteinExistence type="predicted"/>
<dbReference type="InterPro" id="IPR001296">
    <property type="entry name" value="Glyco_trans_1"/>
</dbReference>
<dbReference type="GO" id="GO:0016757">
    <property type="term" value="F:glycosyltransferase activity"/>
    <property type="evidence" value="ECO:0007669"/>
    <property type="project" value="InterPro"/>
</dbReference>
<dbReference type="PANTHER" id="PTHR12526">
    <property type="entry name" value="GLYCOSYLTRANSFERASE"/>
    <property type="match status" value="1"/>
</dbReference>
<gene>
    <name evidence="4" type="ORF">DMENIID0002_06430</name>
</gene>
<feature type="domain" description="Glycosyltransferase subfamily 4-like N-terminal" evidence="3">
    <location>
        <begin position="3"/>
        <end position="125"/>
    </location>
</feature>
<dbReference type="CDD" id="cd03808">
    <property type="entry name" value="GT4_CapM-like"/>
    <property type="match status" value="1"/>
</dbReference>
<evidence type="ECO:0000256" key="1">
    <source>
        <dbReference type="SAM" id="Phobius"/>
    </source>
</evidence>
<accession>A0AAT9G851</accession>
<dbReference type="EMBL" id="AP029170">
    <property type="protein sequence ID" value="BFD45997.1"/>
    <property type="molecule type" value="Genomic_DNA"/>
</dbReference>
<dbReference type="InterPro" id="IPR028098">
    <property type="entry name" value="Glyco_trans_4-like_N"/>
</dbReference>
<dbReference type="SUPFAM" id="SSF53756">
    <property type="entry name" value="UDP-Glycosyltransferase/glycogen phosphorylase"/>
    <property type="match status" value="1"/>
</dbReference>